<gene>
    <name evidence="6" type="ORF">ACFOVU_17865</name>
</gene>
<evidence type="ECO:0000259" key="5">
    <source>
        <dbReference type="Pfam" id="PF14257"/>
    </source>
</evidence>
<protein>
    <submittedName>
        <fullName evidence="6">DUF4349 domain-containing protein</fullName>
    </submittedName>
</protein>
<feature type="signal peptide" evidence="4">
    <location>
        <begin position="1"/>
        <end position="33"/>
    </location>
</feature>
<feature type="compositionally biased region" description="Gly residues" evidence="2">
    <location>
        <begin position="341"/>
        <end position="353"/>
    </location>
</feature>
<evidence type="ECO:0000313" key="6">
    <source>
        <dbReference type="EMBL" id="MFC3997806.1"/>
    </source>
</evidence>
<feature type="coiled-coil region" evidence="1">
    <location>
        <begin position="156"/>
        <end position="190"/>
    </location>
</feature>
<evidence type="ECO:0000256" key="3">
    <source>
        <dbReference type="SAM" id="Phobius"/>
    </source>
</evidence>
<feature type="domain" description="DUF4349" evidence="5">
    <location>
        <begin position="80"/>
        <end position="284"/>
    </location>
</feature>
<feature type="region of interest" description="Disordered" evidence="2">
    <location>
        <begin position="37"/>
        <end position="76"/>
    </location>
</feature>
<comment type="caution">
    <text evidence="6">The sequence shown here is derived from an EMBL/GenBank/DDBJ whole genome shotgun (WGS) entry which is preliminary data.</text>
</comment>
<keyword evidence="1" id="KW-0175">Coiled coil</keyword>
<feature type="transmembrane region" description="Helical" evidence="3">
    <location>
        <begin position="271"/>
        <end position="290"/>
    </location>
</feature>
<feature type="compositionally biased region" description="Low complexity" evidence="2">
    <location>
        <begin position="354"/>
        <end position="363"/>
    </location>
</feature>
<keyword evidence="7" id="KW-1185">Reference proteome</keyword>
<dbReference type="InterPro" id="IPR025645">
    <property type="entry name" value="DUF4349"/>
</dbReference>
<keyword evidence="4" id="KW-0732">Signal</keyword>
<evidence type="ECO:0000256" key="4">
    <source>
        <dbReference type="SAM" id="SignalP"/>
    </source>
</evidence>
<keyword evidence="3" id="KW-0812">Transmembrane</keyword>
<dbReference type="Proteomes" id="UP001595847">
    <property type="component" value="Unassembled WGS sequence"/>
</dbReference>
<name>A0ABV8FNU9_9ACTN</name>
<evidence type="ECO:0000313" key="7">
    <source>
        <dbReference type="Proteomes" id="UP001595847"/>
    </source>
</evidence>
<keyword evidence="3" id="KW-1133">Transmembrane helix</keyword>
<feature type="chain" id="PRO_5045337575" evidence="4">
    <location>
        <begin position="34"/>
        <end position="363"/>
    </location>
</feature>
<dbReference type="Pfam" id="PF14257">
    <property type="entry name" value="DUF4349"/>
    <property type="match status" value="1"/>
</dbReference>
<reference evidence="7" key="1">
    <citation type="journal article" date="2019" name="Int. J. Syst. Evol. Microbiol.">
        <title>The Global Catalogue of Microorganisms (GCM) 10K type strain sequencing project: providing services to taxonomists for standard genome sequencing and annotation.</title>
        <authorList>
            <consortium name="The Broad Institute Genomics Platform"/>
            <consortium name="The Broad Institute Genome Sequencing Center for Infectious Disease"/>
            <person name="Wu L."/>
            <person name="Ma J."/>
        </authorList>
    </citation>
    <scope>NUCLEOTIDE SEQUENCE [LARGE SCALE GENOMIC DNA]</scope>
    <source>
        <strain evidence="7">TBRC 1826</strain>
    </source>
</reference>
<organism evidence="6 7">
    <name type="scientific">Nocardiopsis sediminis</name>
    <dbReference type="NCBI Taxonomy" id="1778267"/>
    <lineage>
        <taxon>Bacteria</taxon>
        <taxon>Bacillati</taxon>
        <taxon>Actinomycetota</taxon>
        <taxon>Actinomycetes</taxon>
        <taxon>Streptosporangiales</taxon>
        <taxon>Nocardiopsidaceae</taxon>
        <taxon>Nocardiopsis</taxon>
    </lineage>
</organism>
<dbReference type="EMBL" id="JBHSBH010000011">
    <property type="protein sequence ID" value="MFC3997806.1"/>
    <property type="molecule type" value="Genomic_DNA"/>
</dbReference>
<feature type="compositionally biased region" description="Low complexity" evidence="2">
    <location>
        <begin position="301"/>
        <end position="340"/>
    </location>
</feature>
<dbReference type="RefSeq" id="WP_378535080.1">
    <property type="nucleotide sequence ID" value="NZ_JBHSBH010000011.1"/>
</dbReference>
<evidence type="ECO:0000256" key="2">
    <source>
        <dbReference type="SAM" id="MobiDB-lite"/>
    </source>
</evidence>
<proteinExistence type="predicted"/>
<sequence length="363" mass="36457">METDWVTGRPRRRVAAGAAVALATALLAGCSGAGEQMSAGVADRGSEGAAAVAPESQEQSGEQGAPGTTADVDVSDRTRIHTADLSVEVDDVEAAAQDAAEWVDAAGGFVAAESVTTARGEVPGASLTLRIPQERYEDGLDELGALGERSDLDRSVQDVTEEVADVDSRVESAEASLERLRDLLDDAATVSDVLAVETEISTRQADLESLLARQESLAEQTAMGTVHLNLMPPESYVGRDGGGSIGFVGGLERGWLALVAVGQGIAVGVGWLLPFLVVLAVPGVPALIWWRRRRRAAAAAAGRPAEGAGAPAADTPAADAAATGEEPDTAGADDAAATADGGSGAVGGDGSGAPSGNDGPATG</sequence>
<keyword evidence="3" id="KW-0472">Membrane</keyword>
<feature type="region of interest" description="Disordered" evidence="2">
    <location>
        <begin position="301"/>
        <end position="363"/>
    </location>
</feature>
<evidence type="ECO:0000256" key="1">
    <source>
        <dbReference type="SAM" id="Coils"/>
    </source>
</evidence>
<accession>A0ABV8FNU9</accession>